<dbReference type="RefSeq" id="WP_245631034.1">
    <property type="nucleotide sequence ID" value="NZ_CZQA01000008.1"/>
</dbReference>
<dbReference type="AlphaFoldDB" id="A0A0S4LF08"/>
<evidence type="ECO:0000313" key="2">
    <source>
        <dbReference type="EMBL" id="CUS36188.1"/>
    </source>
</evidence>
<reference evidence="2 3" key="1">
    <citation type="submission" date="2015-10" db="EMBL/GenBank/DDBJ databases">
        <authorList>
            <person name="Gilbert D.G."/>
        </authorList>
    </citation>
    <scope>NUCLEOTIDE SEQUENCE [LARGE SCALE GENOMIC DNA]</scope>
    <source>
        <strain evidence="2">COMA1</strain>
    </source>
</reference>
<dbReference type="PANTHER" id="PTHR12277">
    <property type="entry name" value="ALPHA/BETA HYDROLASE DOMAIN-CONTAINING PROTEIN"/>
    <property type="match status" value="1"/>
</dbReference>
<dbReference type="InterPro" id="IPR022742">
    <property type="entry name" value="Hydrolase_4"/>
</dbReference>
<dbReference type="Proteomes" id="UP000199032">
    <property type="component" value="Unassembled WGS sequence"/>
</dbReference>
<feature type="domain" description="Serine aminopeptidase S33" evidence="1">
    <location>
        <begin position="65"/>
        <end position="171"/>
    </location>
</feature>
<keyword evidence="3" id="KW-1185">Reference proteome</keyword>
<dbReference type="Gene3D" id="3.40.50.1820">
    <property type="entry name" value="alpha/beta hydrolase"/>
    <property type="match status" value="1"/>
</dbReference>
<dbReference type="EMBL" id="CZQA01000008">
    <property type="protein sequence ID" value="CUS36188.1"/>
    <property type="molecule type" value="Genomic_DNA"/>
</dbReference>
<dbReference type="InterPro" id="IPR029058">
    <property type="entry name" value="AB_hydrolase_fold"/>
</dbReference>
<protein>
    <recommendedName>
        <fullName evidence="1">Serine aminopeptidase S33 domain-containing protein</fullName>
    </recommendedName>
</protein>
<sequence>MLSSLSQFRYPASVGFLDQFFVYYPEPWQDRDWARLSGLPLEEVWFQAADGARLFGWYVESAADRPVVLWCHGNAGNISHRLENLTLLFRLGLSVFLFDYRGYGRSQTVRPSERGLYDDAYGAYDYLTRTRKIRSERIVLFGRSLGTTVAGELAVQRPASALILESSFPSIEAVAKFHYSGLPVHWLLGAEHRLIDRLPQLSLPKLIIHGDKDDITPIELGRQVFDAATPPKEWYVIEGANHNNSYLVGGRAYLHRLGVFIRTATAT</sequence>
<dbReference type="Pfam" id="PF12146">
    <property type="entry name" value="Hydrolase_4"/>
    <property type="match status" value="1"/>
</dbReference>
<name>A0A0S4LF08_9BACT</name>
<dbReference type="STRING" id="1742972.COMA1_20690"/>
<evidence type="ECO:0000313" key="3">
    <source>
        <dbReference type="Proteomes" id="UP000199032"/>
    </source>
</evidence>
<organism evidence="2 3">
    <name type="scientific">Candidatus Nitrospira nitrosa</name>
    <dbReference type="NCBI Taxonomy" id="1742972"/>
    <lineage>
        <taxon>Bacteria</taxon>
        <taxon>Pseudomonadati</taxon>
        <taxon>Nitrospirota</taxon>
        <taxon>Nitrospiria</taxon>
        <taxon>Nitrospirales</taxon>
        <taxon>Nitrospiraceae</taxon>
        <taxon>Nitrospira</taxon>
    </lineage>
</organism>
<accession>A0A0S4LF08</accession>
<dbReference type="PANTHER" id="PTHR12277:SF81">
    <property type="entry name" value="PROTEIN ABHD13"/>
    <property type="match status" value="1"/>
</dbReference>
<dbReference type="SUPFAM" id="SSF53474">
    <property type="entry name" value="alpha/beta-Hydrolases"/>
    <property type="match status" value="1"/>
</dbReference>
<proteinExistence type="predicted"/>
<gene>
    <name evidence="2" type="ORF">COMA1_20690</name>
</gene>
<evidence type="ECO:0000259" key="1">
    <source>
        <dbReference type="Pfam" id="PF12146"/>
    </source>
</evidence>